<proteinExistence type="predicted"/>
<sequence>MTKLHGDWLTEGIWDFEYKKYVLLAYLQQVEQDFSSDRLFPYLPDLRLHYENSLRLKEKKGAMRASFPKRVRGIDKSTLKIQYEEVLPEDTYLSELNAIIDYALPRFSRTLTQGQERYGAVEASLTFVPVGIMPLRTDEGYLFIHRSRRQETSIFRYQVALFGADRQRYVQTVLVDSVRKGLGTTFENLKVDLVRRFRALPNPATYMVETQRDYPLDETLLPAAKQLMIRHLNLA</sequence>
<keyword evidence="2" id="KW-1185">Reference proteome</keyword>
<protein>
    <submittedName>
        <fullName evidence="1">Uncharacterized protein</fullName>
    </submittedName>
</protein>
<dbReference type="Proteomes" id="UP000557307">
    <property type="component" value="Unassembled WGS sequence"/>
</dbReference>
<organism evidence="1 2">
    <name type="scientific">Rhabdobacter roseus</name>
    <dbReference type="NCBI Taxonomy" id="1655419"/>
    <lineage>
        <taxon>Bacteria</taxon>
        <taxon>Pseudomonadati</taxon>
        <taxon>Bacteroidota</taxon>
        <taxon>Cytophagia</taxon>
        <taxon>Cytophagales</taxon>
        <taxon>Cytophagaceae</taxon>
        <taxon>Rhabdobacter</taxon>
    </lineage>
</organism>
<dbReference type="AlphaFoldDB" id="A0A840TSV4"/>
<gene>
    <name evidence="1" type="ORF">HNQ92_001204</name>
</gene>
<dbReference type="EMBL" id="JACHGF010000002">
    <property type="protein sequence ID" value="MBB5283078.1"/>
    <property type="molecule type" value="Genomic_DNA"/>
</dbReference>
<accession>A0A840TSV4</accession>
<evidence type="ECO:0000313" key="2">
    <source>
        <dbReference type="Proteomes" id="UP000557307"/>
    </source>
</evidence>
<comment type="caution">
    <text evidence="1">The sequence shown here is derived from an EMBL/GenBank/DDBJ whole genome shotgun (WGS) entry which is preliminary data.</text>
</comment>
<evidence type="ECO:0000313" key="1">
    <source>
        <dbReference type="EMBL" id="MBB5283078.1"/>
    </source>
</evidence>
<reference evidence="1 2" key="1">
    <citation type="submission" date="2020-08" db="EMBL/GenBank/DDBJ databases">
        <title>Genomic Encyclopedia of Type Strains, Phase IV (KMG-IV): sequencing the most valuable type-strain genomes for metagenomic binning, comparative biology and taxonomic classification.</title>
        <authorList>
            <person name="Goeker M."/>
        </authorList>
    </citation>
    <scope>NUCLEOTIDE SEQUENCE [LARGE SCALE GENOMIC DNA]</scope>
    <source>
        <strain evidence="1 2">DSM 105074</strain>
    </source>
</reference>
<dbReference type="RefSeq" id="WP_184172163.1">
    <property type="nucleotide sequence ID" value="NZ_JACHGF010000002.1"/>
</dbReference>
<name>A0A840TSV4_9BACT</name>